<dbReference type="InterPro" id="IPR011990">
    <property type="entry name" value="TPR-like_helical_dom_sf"/>
</dbReference>
<feature type="repeat" description="PPR" evidence="3">
    <location>
        <begin position="312"/>
        <end position="346"/>
    </location>
</feature>
<accession>A0AAN7LXB5</accession>
<dbReference type="PANTHER" id="PTHR47933">
    <property type="entry name" value="PENTATRICOPEPTIDE REPEAT-CONTAINING PROTEIN 1, MITOCHONDRIAL"/>
    <property type="match status" value="1"/>
</dbReference>
<dbReference type="Pfam" id="PF12854">
    <property type="entry name" value="PPR_1"/>
    <property type="match status" value="1"/>
</dbReference>
<keyword evidence="2" id="KW-0677">Repeat</keyword>
<dbReference type="Gene3D" id="1.25.40.10">
    <property type="entry name" value="Tetratricopeptide repeat domain"/>
    <property type="match status" value="4"/>
</dbReference>
<keyword evidence="5" id="KW-1185">Reference proteome</keyword>
<feature type="repeat" description="PPR" evidence="3">
    <location>
        <begin position="277"/>
        <end position="311"/>
    </location>
</feature>
<feature type="repeat" description="PPR" evidence="3">
    <location>
        <begin position="417"/>
        <end position="451"/>
    </location>
</feature>
<reference evidence="4 5" key="1">
    <citation type="journal article" date="2023" name="Hortic Res">
        <title>Pangenome of water caltrop reveals structural variations and asymmetric subgenome divergence after allopolyploidization.</title>
        <authorList>
            <person name="Zhang X."/>
            <person name="Chen Y."/>
            <person name="Wang L."/>
            <person name="Yuan Y."/>
            <person name="Fang M."/>
            <person name="Shi L."/>
            <person name="Lu R."/>
            <person name="Comes H.P."/>
            <person name="Ma Y."/>
            <person name="Chen Y."/>
            <person name="Huang G."/>
            <person name="Zhou Y."/>
            <person name="Zheng Z."/>
            <person name="Qiu Y."/>
        </authorList>
    </citation>
    <scope>NUCLEOTIDE SEQUENCE [LARGE SCALE GENOMIC DNA]</scope>
    <source>
        <strain evidence="4">F231</strain>
    </source>
</reference>
<dbReference type="GO" id="GO:0003729">
    <property type="term" value="F:mRNA binding"/>
    <property type="evidence" value="ECO:0007669"/>
    <property type="project" value="TreeGrafter"/>
</dbReference>
<feature type="repeat" description="PPR" evidence="3">
    <location>
        <begin position="242"/>
        <end position="276"/>
    </location>
</feature>
<evidence type="ECO:0000256" key="3">
    <source>
        <dbReference type="PROSITE-ProRule" id="PRU00708"/>
    </source>
</evidence>
<evidence type="ECO:0000313" key="5">
    <source>
        <dbReference type="Proteomes" id="UP001346149"/>
    </source>
</evidence>
<feature type="repeat" description="PPR" evidence="3">
    <location>
        <begin position="172"/>
        <end position="206"/>
    </location>
</feature>
<dbReference type="AlphaFoldDB" id="A0AAN7LXB5"/>
<dbReference type="Proteomes" id="UP001346149">
    <property type="component" value="Unassembled WGS sequence"/>
</dbReference>
<dbReference type="PROSITE" id="PS51375">
    <property type="entry name" value="PPR"/>
    <property type="match status" value="8"/>
</dbReference>
<evidence type="ECO:0000256" key="2">
    <source>
        <dbReference type="ARBA" id="ARBA00022737"/>
    </source>
</evidence>
<dbReference type="InterPro" id="IPR002885">
    <property type="entry name" value="PPR_rpt"/>
</dbReference>
<protein>
    <recommendedName>
        <fullName evidence="6">Pentatricopeptide repeat-containing protein</fullName>
    </recommendedName>
</protein>
<sequence>MNTIGRVLVRRLSTGIHSATQIPSFASSISALALGRKVRSPIPVPYRAIAEPTGQDLDFVNVAHSHLIHSDWDKLDKLSAHLTPFRVKHILLKIQKDYVLSLEFFDWAELRRPNINTLETQSIILHILTKNRKFRSAESILKSMLVQGSGDIDLPGKLFNALLYSYRLCDSSPRAFDALFKTFAHLKKLRNASDTFHRMRDYGFLPNVKSCNAYLSSSLGLDRADIVLSFYREMGRSRISPNEYTLNMVISALCMSGKLDKAVDLFGQMECRGYSPSVASYNVLIAGQCNRGLLSSAMKLKNMMEEKGVYPDAVTFNTFINGFCKMGKLNEANEIFAAMKASNIAPSTVTYNTLIYGYSQVGNSEIGARLFEEMSRYEVKADLLTYNALILGYCKEGKTKKAAYLVKELDKKGLVPNASTFSALIQGQCVRGSPERALLLYRSMIKSGCHPDDKTLNVLLGSFCNCKDADGAVEVLREMMHRSMAPHSGTISDLFHELKRQGRDRLALDLCSELEARRLIREGFHEILIYETSTGARKVNPDEPKCSLI</sequence>
<evidence type="ECO:0008006" key="6">
    <source>
        <dbReference type="Google" id="ProtNLM"/>
    </source>
</evidence>
<evidence type="ECO:0000256" key="1">
    <source>
        <dbReference type="ARBA" id="ARBA00007626"/>
    </source>
</evidence>
<evidence type="ECO:0000313" key="4">
    <source>
        <dbReference type="EMBL" id="KAK4793019.1"/>
    </source>
</evidence>
<dbReference type="NCBIfam" id="TIGR00756">
    <property type="entry name" value="PPR"/>
    <property type="match status" value="7"/>
</dbReference>
<name>A0AAN7LXB5_TRANT</name>
<organism evidence="4 5">
    <name type="scientific">Trapa natans</name>
    <name type="common">Water chestnut</name>
    <dbReference type="NCBI Taxonomy" id="22666"/>
    <lineage>
        <taxon>Eukaryota</taxon>
        <taxon>Viridiplantae</taxon>
        <taxon>Streptophyta</taxon>
        <taxon>Embryophyta</taxon>
        <taxon>Tracheophyta</taxon>
        <taxon>Spermatophyta</taxon>
        <taxon>Magnoliopsida</taxon>
        <taxon>eudicotyledons</taxon>
        <taxon>Gunneridae</taxon>
        <taxon>Pentapetalae</taxon>
        <taxon>rosids</taxon>
        <taxon>malvids</taxon>
        <taxon>Myrtales</taxon>
        <taxon>Lythraceae</taxon>
        <taxon>Trapa</taxon>
    </lineage>
</organism>
<feature type="repeat" description="PPR" evidence="3">
    <location>
        <begin position="347"/>
        <end position="381"/>
    </location>
</feature>
<dbReference type="Pfam" id="PF13041">
    <property type="entry name" value="PPR_2"/>
    <property type="match status" value="3"/>
</dbReference>
<dbReference type="InterPro" id="IPR051240">
    <property type="entry name" value="Mito_RNA-Proc/Resp"/>
</dbReference>
<dbReference type="EMBL" id="JAXQNO010000008">
    <property type="protein sequence ID" value="KAK4793019.1"/>
    <property type="molecule type" value="Genomic_DNA"/>
</dbReference>
<comment type="caution">
    <text evidence="4">The sequence shown here is derived from an EMBL/GenBank/DDBJ whole genome shotgun (WGS) entry which is preliminary data.</text>
</comment>
<dbReference type="PANTHER" id="PTHR47933:SF11">
    <property type="entry name" value="PENTATRICOPEPTIDE REPEAT-CONTAINING PROTEIN 2"/>
    <property type="match status" value="1"/>
</dbReference>
<feature type="repeat" description="PPR" evidence="3">
    <location>
        <begin position="382"/>
        <end position="416"/>
    </location>
</feature>
<gene>
    <name evidence="4" type="ORF">SAY86_023454</name>
</gene>
<comment type="similarity">
    <text evidence="1">Belongs to the PPR family. P subfamily.</text>
</comment>
<proteinExistence type="inferred from homology"/>
<feature type="repeat" description="PPR" evidence="3">
    <location>
        <begin position="452"/>
        <end position="486"/>
    </location>
</feature>